<evidence type="ECO:0000256" key="1">
    <source>
        <dbReference type="SAM" id="MobiDB-lite"/>
    </source>
</evidence>
<feature type="domain" description="Myb-like DNA-binding" evidence="2">
    <location>
        <begin position="8"/>
        <end position="54"/>
    </location>
</feature>
<evidence type="ECO:0000259" key="2">
    <source>
        <dbReference type="Pfam" id="PF22980"/>
    </source>
</evidence>
<feature type="region of interest" description="Disordered" evidence="1">
    <location>
        <begin position="379"/>
        <end position="430"/>
    </location>
</feature>
<comment type="caution">
    <text evidence="3">The sequence shown here is derived from an EMBL/GenBank/DDBJ whole genome shotgun (WGS) entry which is preliminary data.</text>
</comment>
<proteinExistence type="predicted"/>
<dbReference type="Pfam" id="PF22980">
    <property type="entry name" value="Myb_DNA-bind_8"/>
    <property type="match status" value="1"/>
</dbReference>
<sequence length="430" mass="47112">MPSKIQLDVNLWFLYICLQKSDYKAIDFAAVGAATKLKAPAARMRFTRLKKTIESGSLNISPETAFTGSLPDTLKTSKTRGKAKPKRKTAVPKPKPEATVKKEVEADMDPTSNANLYPMAMRPRPVKAETNQMDIDDDPNDAVIKYASSGGSEYEADGIESDGDDDDIPLAKKRKAAMMVARHVSSKKLKTEEDASMLSGGAAVSLNNAEATVGASGLVQTMDRNAAGYEDATLTVHRNAEQTGVDLGMTEIDTHLFDDDRMMASPFEFRPREKPKAHDGLQSTQRSTQFHYDPARYIVRYMDDDDLTMATQYRRHPAMAATSERTWMGYRIPTITVTDTEPLSSRNHITPHSTRALDPHQQALNQLLFGPNSSAFMHPLRSHPVTPDDLQQALLTPGPSPGPHPVTPDDLEQALLTPGPSPGLEGLGNN</sequence>
<evidence type="ECO:0000313" key="3">
    <source>
        <dbReference type="EMBL" id="PGH13260.1"/>
    </source>
</evidence>
<accession>A0A2B7XW75</accession>
<dbReference type="EMBL" id="PDNA01000106">
    <property type="protein sequence ID" value="PGH13260.1"/>
    <property type="molecule type" value="Genomic_DNA"/>
</dbReference>
<dbReference type="STRING" id="1447883.A0A2B7XW75"/>
<evidence type="ECO:0000313" key="4">
    <source>
        <dbReference type="Proteomes" id="UP000224634"/>
    </source>
</evidence>
<gene>
    <name evidence="3" type="ORF">AJ80_06369</name>
</gene>
<reference evidence="3 4" key="1">
    <citation type="submission" date="2017-10" db="EMBL/GenBank/DDBJ databases">
        <title>Comparative genomics in systemic dimorphic fungi from Ajellomycetaceae.</title>
        <authorList>
            <person name="Munoz J.F."/>
            <person name="Mcewen J.G."/>
            <person name="Clay O.K."/>
            <person name="Cuomo C.A."/>
        </authorList>
    </citation>
    <scope>NUCLEOTIDE SEQUENCE [LARGE SCALE GENOMIC DNA]</scope>
    <source>
        <strain evidence="3 4">UAMH7299</strain>
    </source>
</reference>
<protein>
    <recommendedName>
        <fullName evidence="2">Myb-like DNA-binding domain-containing protein</fullName>
    </recommendedName>
</protein>
<dbReference type="InterPro" id="IPR054505">
    <property type="entry name" value="Myb_DNA-bind_8"/>
</dbReference>
<dbReference type="Proteomes" id="UP000224634">
    <property type="component" value="Unassembled WGS sequence"/>
</dbReference>
<feature type="compositionally biased region" description="Basic residues" evidence="1">
    <location>
        <begin position="77"/>
        <end position="90"/>
    </location>
</feature>
<dbReference type="AlphaFoldDB" id="A0A2B7XW75"/>
<keyword evidence="4" id="KW-1185">Reference proteome</keyword>
<organism evidence="3 4">
    <name type="scientific">Polytolypa hystricis (strain UAMH7299)</name>
    <dbReference type="NCBI Taxonomy" id="1447883"/>
    <lineage>
        <taxon>Eukaryota</taxon>
        <taxon>Fungi</taxon>
        <taxon>Dikarya</taxon>
        <taxon>Ascomycota</taxon>
        <taxon>Pezizomycotina</taxon>
        <taxon>Eurotiomycetes</taxon>
        <taxon>Eurotiomycetidae</taxon>
        <taxon>Onygenales</taxon>
        <taxon>Onygenales incertae sedis</taxon>
        <taxon>Polytolypa</taxon>
    </lineage>
</organism>
<name>A0A2B7XW75_POLH7</name>
<dbReference type="OrthoDB" id="3944408at2759"/>
<feature type="region of interest" description="Disordered" evidence="1">
    <location>
        <begin position="69"/>
        <end position="102"/>
    </location>
</feature>